<dbReference type="EMBL" id="LRBG01000038">
    <property type="protein sequence ID" value="KXU83381.1"/>
    <property type="molecule type" value="Genomic_DNA"/>
</dbReference>
<name>A0A149PEA0_9BURK</name>
<proteinExistence type="predicted"/>
<dbReference type="AlphaFoldDB" id="A0A149PEA0"/>
<keyword evidence="2" id="KW-1185">Reference proteome</keyword>
<organism evidence="1 2">
    <name type="scientific">Paraburkholderia monticola</name>
    <dbReference type="NCBI Taxonomy" id="1399968"/>
    <lineage>
        <taxon>Bacteria</taxon>
        <taxon>Pseudomonadati</taxon>
        <taxon>Pseudomonadota</taxon>
        <taxon>Betaproteobacteria</taxon>
        <taxon>Burkholderiales</taxon>
        <taxon>Burkholderiaceae</taxon>
        <taxon>Paraburkholderia</taxon>
    </lineage>
</organism>
<evidence type="ECO:0000313" key="1">
    <source>
        <dbReference type="EMBL" id="KXU83381.1"/>
    </source>
</evidence>
<dbReference type="Proteomes" id="UP000075613">
    <property type="component" value="Unassembled WGS sequence"/>
</dbReference>
<gene>
    <name evidence="1" type="ORF">CI15_30305</name>
</gene>
<accession>A0A149PEA0</accession>
<protein>
    <submittedName>
        <fullName evidence="1">Uncharacterized protein</fullName>
    </submittedName>
</protein>
<comment type="caution">
    <text evidence="1">The sequence shown here is derived from an EMBL/GenBank/DDBJ whole genome shotgun (WGS) entry which is preliminary data.</text>
</comment>
<evidence type="ECO:0000313" key="2">
    <source>
        <dbReference type="Proteomes" id="UP000075613"/>
    </source>
</evidence>
<reference evidence="1 2" key="1">
    <citation type="journal article" date="2015" name="Int. J. Syst. Evol. Microbiol.">
        <title>Burkholderia monticola sp. nov., isolated from mountain soil.</title>
        <authorList>
            <person name="Baek I."/>
            <person name="Seo B."/>
            <person name="Lee I."/>
            <person name="Yi H."/>
            <person name="Chun J."/>
        </authorList>
    </citation>
    <scope>NUCLEOTIDE SEQUENCE [LARGE SCALE GENOMIC DNA]</scope>
    <source>
        <strain evidence="1 2">JC2948</strain>
    </source>
</reference>
<sequence length="66" mass="7547">MYWLAKSFRGTYNINRAADLGASPALVGFISWLINGGATVTPIGSSSRYYLITHYWMEWGMFLMKY</sequence>